<dbReference type="Proteomes" id="UP000485621">
    <property type="component" value="Unassembled WGS sequence"/>
</dbReference>
<gene>
    <name evidence="1" type="ORF">BWY04_00860</name>
</gene>
<evidence type="ECO:0000313" key="1">
    <source>
        <dbReference type="EMBL" id="OQB41356.1"/>
    </source>
</evidence>
<comment type="caution">
    <text evidence="1">The sequence shown here is derived from an EMBL/GenBank/DDBJ whole genome shotgun (WGS) entry which is preliminary data.</text>
</comment>
<proteinExistence type="predicted"/>
<name>A0A1V5ZMV8_9BACT</name>
<sequence length="51" mass="6069">MDKFFKNMQGALHSHFVIALFGSPNTVYMVRSLHFNLQYFAPFHSIKHHIY</sequence>
<organism evidence="1">
    <name type="scientific">candidate division CPR1 bacterium ADurb.Bin160</name>
    <dbReference type="NCBI Taxonomy" id="1852826"/>
    <lineage>
        <taxon>Bacteria</taxon>
        <taxon>candidate division CPR1</taxon>
    </lineage>
</organism>
<dbReference type="AlphaFoldDB" id="A0A1V5ZMV8"/>
<accession>A0A1V5ZMV8</accession>
<protein>
    <submittedName>
        <fullName evidence="1">Uncharacterized protein</fullName>
    </submittedName>
</protein>
<dbReference type="EMBL" id="MWDB01000018">
    <property type="protein sequence ID" value="OQB41356.1"/>
    <property type="molecule type" value="Genomic_DNA"/>
</dbReference>
<reference evidence="1" key="1">
    <citation type="submission" date="2017-02" db="EMBL/GenBank/DDBJ databases">
        <title>Delving into the versatile metabolic prowess of the omnipresent phylum Bacteroidetes.</title>
        <authorList>
            <person name="Nobu M.K."/>
            <person name="Mei R."/>
            <person name="Narihiro T."/>
            <person name="Kuroda K."/>
            <person name="Liu W.-T."/>
        </authorList>
    </citation>
    <scope>NUCLEOTIDE SEQUENCE</scope>
    <source>
        <strain evidence="1">ADurb.Bin160</strain>
    </source>
</reference>